<dbReference type="RefSeq" id="WP_377404956.1">
    <property type="nucleotide sequence ID" value="NZ_JBHTFQ010000007.1"/>
</dbReference>
<protein>
    <submittedName>
        <fullName evidence="2">Uncharacterized protein</fullName>
    </submittedName>
</protein>
<feature type="transmembrane region" description="Helical" evidence="1">
    <location>
        <begin position="39"/>
        <end position="60"/>
    </location>
</feature>
<accession>A0ABW2UKR0</accession>
<dbReference type="Proteomes" id="UP001596516">
    <property type="component" value="Unassembled WGS sequence"/>
</dbReference>
<dbReference type="EMBL" id="JBHTFQ010000007">
    <property type="protein sequence ID" value="MFC7705294.1"/>
    <property type="molecule type" value="Genomic_DNA"/>
</dbReference>
<name>A0ABW2UKR0_9RHOB</name>
<evidence type="ECO:0000313" key="3">
    <source>
        <dbReference type="Proteomes" id="UP001596516"/>
    </source>
</evidence>
<keyword evidence="1" id="KW-1133">Transmembrane helix</keyword>
<feature type="transmembrane region" description="Helical" evidence="1">
    <location>
        <begin position="7"/>
        <end position="27"/>
    </location>
</feature>
<feature type="transmembrane region" description="Helical" evidence="1">
    <location>
        <begin position="72"/>
        <end position="94"/>
    </location>
</feature>
<keyword evidence="3" id="KW-1185">Reference proteome</keyword>
<proteinExistence type="predicted"/>
<reference evidence="3" key="1">
    <citation type="journal article" date="2019" name="Int. J. Syst. Evol. Microbiol.">
        <title>The Global Catalogue of Microorganisms (GCM) 10K type strain sequencing project: providing services to taxonomists for standard genome sequencing and annotation.</title>
        <authorList>
            <consortium name="The Broad Institute Genomics Platform"/>
            <consortium name="The Broad Institute Genome Sequencing Center for Infectious Disease"/>
            <person name="Wu L."/>
            <person name="Ma J."/>
        </authorList>
    </citation>
    <scope>NUCLEOTIDE SEQUENCE [LARGE SCALE GENOMIC DNA]</scope>
    <source>
        <strain evidence="3">CGMCC 1.12750</strain>
    </source>
</reference>
<organism evidence="2 3">
    <name type="scientific">Plastorhodobacter daqingensis</name>
    <dbReference type="NCBI Taxonomy" id="1387281"/>
    <lineage>
        <taxon>Bacteria</taxon>
        <taxon>Pseudomonadati</taxon>
        <taxon>Pseudomonadota</taxon>
        <taxon>Alphaproteobacteria</taxon>
        <taxon>Rhodobacterales</taxon>
        <taxon>Paracoccaceae</taxon>
        <taxon>Plastorhodobacter</taxon>
    </lineage>
</organism>
<comment type="caution">
    <text evidence="2">The sequence shown here is derived from an EMBL/GenBank/DDBJ whole genome shotgun (WGS) entry which is preliminary data.</text>
</comment>
<keyword evidence="1" id="KW-0812">Transmembrane</keyword>
<evidence type="ECO:0000313" key="2">
    <source>
        <dbReference type="EMBL" id="MFC7705294.1"/>
    </source>
</evidence>
<gene>
    <name evidence="2" type="ORF">ACFQXB_13925</name>
</gene>
<sequence length="100" mass="11048">MTRSVHYLWLAVGFGLWATALSLIYGLHAVGCAYDWPPAALRVMIGAITLAHLVLLALLWRHWRHEGSFLGTLARWSLAAALVATAFSYLPLLFLTTCIP</sequence>
<evidence type="ECO:0000256" key="1">
    <source>
        <dbReference type="SAM" id="Phobius"/>
    </source>
</evidence>
<keyword evidence="1" id="KW-0472">Membrane</keyword>